<dbReference type="EMBL" id="CP002687">
    <property type="protein sequence ID" value="AEE86022.1"/>
    <property type="molecule type" value="Genomic_DNA"/>
</dbReference>
<dbReference type="HOGENOM" id="CLU_1246871_0_0_1"/>
<reference evidence="3" key="6">
    <citation type="submission" date="2016-05" db="EMBL/GenBank/DDBJ databases">
        <authorList>
            <person name="Krishnakumar V."/>
            <person name="Cheng C.-Y."/>
            <person name="Chan A.P."/>
            <person name="Schobel S."/>
            <person name="Kim M."/>
            <person name="Ferlanti E.S."/>
            <person name="Belyaeva I."/>
            <person name="Rosen B.D."/>
            <person name="Micklem G."/>
            <person name="Miller J.R."/>
            <person name="Vaughn M."/>
            <person name="Town C.D."/>
        </authorList>
    </citation>
    <scope>NUCLEOTIDE SEQUENCE</scope>
</reference>
<dbReference type="Araport" id="AT4G32230"/>
<organism evidence="4">
    <name type="scientific">Arabidopsis thaliana</name>
    <name type="common">Mouse-ear cress</name>
    <dbReference type="NCBI Taxonomy" id="3702"/>
    <lineage>
        <taxon>Eukaryota</taxon>
        <taxon>Viridiplantae</taxon>
        <taxon>Streptophyta</taxon>
        <taxon>Embryophyta</taxon>
        <taxon>Tracheophyta</taxon>
        <taxon>Spermatophyta</taxon>
        <taxon>Magnoliopsida</taxon>
        <taxon>eudicotyledons</taxon>
        <taxon>Gunneridae</taxon>
        <taxon>Pentapetalae</taxon>
        <taxon>rosids</taxon>
        <taxon>malvids</taxon>
        <taxon>Brassicales</taxon>
        <taxon>Brassicaceae</taxon>
        <taxon>Camelineae</taxon>
        <taxon>Arabidopsis</taxon>
    </lineage>
</organism>
<protein>
    <submittedName>
        <fullName evidence="5">Uncharacterized protein AT4g32230</fullName>
    </submittedName>
    <submittedName>
        <fullName evidence="4">Uncharacterized protein F10M6.130</fullName>
    </submittedName>
</protein>
<reference evidence="6" key="7">
    <citation type="journal article" date="2017" name="Plant J.">
        <title>Araport11: a complete reannotation of the Arabidopsis thaliana reference genome.</title>
        <authorList>
            <person name="Cheng C.Y."/>
            <person name="Krishnakumar V."/>
            <person name="Chan A.P."/>
            <person name="Thibaud-Nissen F."/>
            <person name="Schobel S."/>
            <person name="Town C.D."/>
        </authorList>
    </citation>
    <scope>GENOME REANNOTATION</scope>
    <source>
        <strain evidence="6">cv. Columbia</strain>
    </source>
</reference>
<dbReference type="KEGG" id="ath:AT4G32230"/>
<reference evidence="3 6" key="3">
    <citation type="journal article" date="1999" name="Nature">
        <title>Sequence and analysis of chromosome 4 of the plant Arabidopsis thaliana.</title>
        <authorList>
            <consortium name="EU"/>
            <consortium name="CSHL and WU Arabidopsis Sequencing Project"/>
            <person name="Mayer K."/>
            <person name="Schuller C."/>
            <person name="Wambutt R."/>
            <person name="Murphy G."/>
            <person name="Volckaert G."/>
            <person name="Pohl T."/>
            <person name="Dusterhoft A."/>
            <person name="Stiekema W."/>
            <person name="Entian K.D."/>
            <person name="Terryn N."/>
            <person name="Harris B."/>
            <person name="Ansorge W."/>
            <person name="Brandt P."/>
            <person name="Grivell L."/>
            <person name="Rieger M."/>
            <person name="Weichselgartner M."/>
            <person name="de Simone V."/>
            <person name="Obermaier B."/>
            <person name="Mache R."/>
            <person name="Muller M."/>
            <person name="Kreis M."/>
            <person name="Delseny M."/>
            <person name="Puigdomenech P."/>
            <person name="Watson M."/>
            <person name="Schmidtheini T."/>
            <person name="Reichert B."/>
            <person name="Portatelle D."/>
            <person name="Perez-Alonso M."/>
            <person name="Boutry M."/>
            <person name="Bancroft I."/>
            <person name="Vos P."/>
            <person name="Hoheisel J."/>
            <person name="Zimmermann W."/>
            <person name="Wedler H."/>
            <person name="Ridley P."/>
            <person name="Langham S.A."/>
            <person name="McCullagh B."/>
            <person name="Bilham L."/>
            <person name="Robben J."/>
            <person name="Van der Schueren J."/>
            <person name="Grymonprez B."/>
            <person name="Chuang Y.J."/>
            <person name="Vandenbussche F."/>
            <person name="Braeken M."/>
            <person name="Weltjens I."/>
            <person name="Voet M."/>
            <person name="Bastiaens I."/>
            <person name="Aert R."/>
            <person name="Defoor E."/>
            <person name="Weitzenegger T."/>
            <person name="Bothe G."/>
            <person name="Ramsperger U."/>
            <person name="Hilbert H."/>
            <person name="Braun M."/>
            <person name="Holzer E."/>
            <person name="Brandt A."/>
            <person name="Peters S."/>
            <person name="van Staveren M."/>
            <person name="Dirske W."/>
            <person name="Mooijman P."/>
            <person name="Klein Lankhorst R."/>
            <person name="Rose M."/>
            <person name="Hauf J."/>
            <person name="Kotter P."/>
            <person name="Berneiser S."/>
            <person name="Hempel S."/>
            <person name="Feldpausch M."/>
            <person name="Lamberth S."/>
            <person name="Van den Daele H."/>
            <person name="De Keyser A."/>
            <person name="Buysshaert C."/>
            <person name="Gielen J."/>
            <person name="Villarroel R."/>
            <person name="De Clercq R."/>
            <person name="Van Montagu M."/>
            <person name="Rogers J."/>
            <person name="Cronin A."/>
            <person name="Quail M."/>
            <person name="Bray-Allen S."/>
            <person name="Clark L."/>
            <person name="Doggett J."/>
            <person name="Hall S."/>
            <person name="Kay M."/>
            <person name="Lennard N."/>
            <person name="McLay K."/>
            <person name="Mayes R."/>
            <person name="Pettett A."/>
            <person name="Rajandream M.A."/>
            <person name="Lyne M."/>
            <person name="Benes V."/>
            <person name="Rechmann S."/>
            <person name="Borkova D."/>
            <person name="Blocker H."/>
            <person name="Scharfe M."/>
            <person name="Grimm M."/>
            <person name="Lohnert T.H."/>
            <person name="Dose S."/>
            <person name="de Haan M."/>
            <person name="Maarse A."/>
            <person name="Schafer M."/>
            <person name="Muller-Auer S."/>
            <person name="Gabel C."/>
            <person name="Fuchs M."/>
            <person name="Fartmann B."/>
            <person name="Granderath K."/>
            <person name="Dauner D."/>
            <person name="Herzl A."/>
            <person name="Neumann S."/>
            <person name="Argiriou A."/>
            <person name="Vitale D."/>
            <person name="Liguori R."/>
            <person name="Piravandi E."/>
            <person name="Massenet O."/>
            <person name="Quigley F."/>
            <person name="Clabauld G."/>
            <person name="Mundlein A."/>
            <person name="Felber R."/>
            <person name="Schnabl S."/>
            <person name="Hiller R."/>
            <person name="Schmidt W."/>
            <person name="Lecharny A."/>
            <person name="Aubourg S."/>
            <person name="Chefdor F."/>
            <person name="Cooke R."/>
            <person name="Berger C."/>
            <person name="Montfort A."/>
            <person name="Casacuberta E."/>
            <person name="Gibbons T."/>
            <person name="Weber N."/>
            <person name="Vandenbol M."/>
            <person name="Bargues M."/>
            <person name="Terol J."/>
            <person name="Torres A."/>
            <person name="Perez-Perez A."/>
            <person name="Purnelle B."/>
            <person name="Bent E."/>
            <person name="Johnson S."/>
            <person name="Tacon D."/>
            <person name="Jesse T."/>
            <person name="Heijnen L."/>
            <person name="Schwarz S."/>
            <person name="Scholler P."/>
            <person name="Heber S."/>
            <person name="Francs P."/>
            <person name="Bielke C."/>
            <person name="Frishman D."/>
            <person name="Haase D."/>
            <person name="Lemcke K."/>
            <person name="Mewes H.W."/>
            <person name="Stocker S."/>
            <person name="Zaccaria P."/>
            <person name="Bevan M."/>
            <person name="Wilson R.K."/>
            <person name="de la Bastide M."/>
            <person name="Habermann K."/>
            <person name="Parnell L."/>
            <person name="Dedhia N."/>
            <person name="Gnoj L."/>
            <person name="Schutz K."/>
            <person name="Huang E."/>
            <person name="Spiegel L."/>
            <person name="Sehkon M."/>
            <person name="Murray J."/>
            <person name="Sheet P."/>
            <person name="Cordes M."/>
            <person name="Abu-Threideh J."/>
            <person name="Stoneking T."/>
            <person name="Kalicki J."/>
            <person name="Graves T."/>
            <person name="Harmon G."/>
            <person name="Edwards J."/>
            <person name="Latreille P."/>
            <person name="Courtney L."/>
            <person name="Cloud J."/>
            <person name="Abbott A."/>
            <person name="Scott K."/>
            <person name="Johnson D."/>
            <person name="Minx P."/>
            <person name="Bentley D."/>
            <person name="Fulton B."/>
            <person name="Miller N."/>
            <person name="Greco T."/>
            <person name="Kemp K."/>
            <person name="Kramer J."/>
            <person name="Fulton L."/>
            <person name="Mardis E."/>
            <person name="Dante M."/>
            <person name="Pepin K."/>
            <person name="Hillier L."/>
            <person name="Nelson J."/>
            <person name="Spieth J."/>
            <person name="Ryan E."/>
            <person name="Andrews S."/>
            <person name="Geisel C."/>
            <person name="Layman D."/>
            <person name="Du H."/>
            <person name="Ali J."/>
            <person name="Berghoff A."/>
            <person name="Jones K."/>
            <person name="Drone K."/>
            <person name="Cotton M."/>
            <person name="Joshu C."/>
            <person name="Antonoiu B."/>
            <person name="Zidanic M."/>
            <person name="Strong C."/>
            <person name="Sun H."/>
            <person name="Lamar B."/>
            <person name="Yordan C."/>
            <person name="Ma P."/>
            <person name="Zhong J."/>
            <person name="Preston R."/>
            <person name="Vil D."/>
            <person name="Shekher M."/>
            <person name="Matero A."/>
            <person name="Shah R."/>
            <person name="Swaby I.K."/>
            <person name="O'Shaughnessy A."/>
            <person name="Rodriguez M."/>
            <person name="Hoffmann J."/>
            <person name="Till S."/>
            <person name="Granat S."/>
            <person name="Shohdy N."/>
            <person name="Hasegawa A."/>
            <person name="Hameed A."/>
            <person name="Lodhi M."/>
            <person name="Johnson A."/>
            <person name="Chen E."/>
            <person name="Marra M."/>
            <person name="Martienssen R."/>
            <person name="McCombie W.R."/>
        </authorList>
    </citation>
    <scope>NUCLEOTIDE SEQUENCE [LARGE SCALE GENOMIC DNA]</scope>
    <source>
        <strain evidence="6">cv. Columbia</strain>
    </source>
</reference>
<dbReference type="ExpressionAtlas" id="O49367">
    <property type="expression patterns" value="baseline and differential"/>
</dbReference>
<keyword evidence="6" id="KW-1185">Reference proteome</keyword>
<reference evidence="5" key="4">
    <citation type="submission" date="2000-03" db="EMBL/GenBank/DDBJ databases">
        <authorList>
            <person name="Weichselgartner M."/>
            <person name="Fartmann B."/>
            <person name="Granderath K."/>
            <person name="Dauner D."/>
            <person name="Herzl A."/>
            <person name="Neumann S."/>
            <person name="Mewes H.W."/>
            <person name="Lemcke K."/>
            <person name="Mayer K.F.X."/>
        </authorList>
    </citation>
    <scope>NUCLEOTIDE SEQUENCE</scope>
</reference>
<name>O49367_ARATH</name>
<reference evidence="4" key="1">
    <citation type="submission" date="1998-02" db="EMBL/GenBank/DDBJ databases">
        <authorList>
            <person name="EU Arabidopsis sequencing project"/>
        </authorList>
    </citation>
    <scope>NUCLEOTIDE SEQUENCE</scope>
</reference>
<evidence type="ECO:0000313" key="6">
    <source>
        <dbReference type="Proteomes" id="UP000006548"/>
    </source>
</evidence>
<feature type="coiled-coil region" evidence="1">
    <location>
        <begin position="104"/>
        <end position="131"/>
    </location>
</feature>
<dbReference type="EMBL" id="AL161580">
    <property type="protein sequence ID" value="CAB79941.1"/>
    <property type="molecule type" value="Genomic_DNA"/>
</dbReference>
<proteinExistence type="predicted"/>
<dbReference type="Proteomes" id="UP000006548">
    <property type="component" value="Chromosome 4"/>
</dbReference>
<keyword evidence="1" id="KW-0175">Coiled coil</keyword>
<dbReference type="iPTMnet" id="O49367"/>
<evidence type="ECO:0000313" key="4">
    <source>
        <dbReference type="EMBL" id="CAA16967.1"/>
    </source>
</evidence>
<dbReference type="EMBL" id="AL021811">
    <property type="protein sequence ID" value="CAA16967.1"/>
    <property type="molecule type" value="Genomic_DNA"/>
</dbReference>
<evidence type="ECO:0000313" key="5">
    <source>
        <dbReference type="EMBL" id="CAB79941.1"/>
    </source>
</evidence>
<evidence type="ECO:0000313" key="3">
    <source>
        <dbReference type="EMBL" id="AEE86022.1"/>
    </source>
</evidence>
<sequence length="222" mass="24938">MTGLVSVLFASVERNREETLIWRVEEQDDEEHWICVCEETLICVAMDELQLGRGGRSYTAGRCEDSSLMRSKKSEGTASFAVFTVLMAGFAGHFWYRGKATLERLALSRAIDEKSKKIRLLKREVEAIELKPSNFLPIDNDKAILGDVGIPLLHRQQVTTRAHRTRIRTTISPLMGLSHELVRRFGSTIEIAIGGFSGRVKGKLPFKEDLMKNGSNEDLDLG</sequence>
<reference evidence="4" key="2">
    <citation type="submission" date="1998-02" db="EMBL/GenBank/DDBJ databases">
        <authorList>
            <person name="Bevan M."/>
            <person name="Weichselgartner M."/>
            <person name="Fartmann B."/>
            <person name="Granderath K."/>
            <person name="Dauner D."/>
            <person name="Herzl A."/>
            <person name="Neumann S."/>
            <person name="Hoheisel J."/>
            <person name="Mewes H.W."/>
            <person name="Mayer K."/>
            <person name="Schueller C."/>
        </authorList>
    </citation>
    <scope>NUCLEOTIDE SEQUENCE</scope>
</reference>
<accession>O49367</accession>
<dbReference type="AlphaFoldDB" id="O49367"/>
<dbReference type="SMR" id="O49367"/>
<dbReference type="TAIR" id="AT4G32230"/>
<evidence type="ECO:0000256" key="1">
    <source>
        <dbReference type="SAM" id="Coils"/>
    </source>
</evidence>
<dbReference type="GeneID" id="829356"/>
<gene>
    <name evidence="2 3" type="ordered locus">At4g32230</name>
    <name evidence="4" type="ORF">F10M6.130</name>
    <name evidence="3" type="ORF">F10M6_130</name>
</gene>
<dbReference type="PaxDb" id="3702-AT4G32230.1"/>
<reference evidence="3" key="5">
    <citation type="submission" date="2011-02" db="EMBL/GenBank/DDBJ databases">
        <authorList>
            <consortium name="TAIR"/>
            <person name="Swarbreck D."/>
            <person name="Lamesch P."/>
            <person name="Wilks C."/>
            <person name="Huala E."/>
        </authorList>
    </citation>
    <scope>NUCLEOTIDE SEQUENCE</scope>
</reference>
<evidence type="ECO:0000313" key="2">
    <source>
        <dbReference type="Araport" id="AT4G32230"/>
    </source>
</evidence>
<dbReference type="PIR" id="T05405">
    <property type="entry name" value="T05405"/>
</dbReference>